<feature type="region of interest" description="Disordered" evidence="1">
    <location>
        <begin position="1"/>
        <end position="46"/>
    </location>
</feature>
<protein>
    <submittedName>
        <fullName evidence="2">Uncharacterized protein</fullName>
    </submittedName>
</protein>
<feature type="compositionally biased region" description="Low complexity" evidence="1">
    <location>
        <begin position="18"/>
        <end position="46"/>
    </location>
</feature>
<keyword evidence="3" id="KW-1185">Reference proteome</keyword>
<dbReference type="AlphaFoldDB" id="A0A5B7J2M8"/>
<dbReference type="Proteomes" id="UP000324222">
    <property type="component" value="Unassembled WGS sequence"/>
</dbReference>
<evidence type="ECO:0000313" key="2">
    <source>
        <dbReference type="EMBL" id="MPC86724.1"/>
    </source>
</evidence>
<accession>A0A5B7J2M8</accession>
<evidence type="ECO:0000313" key="3">
    <source>
        <dbReference type="Proteomes" id="UP000324222"/>
    </source>
</evidence>
<organism evidence="2 3">
    <name type="scientific">Portunus trituberculatus</name>
    <name type="common">Swimming crab</name>
    <name type="synonym">Neptunus trituberculatus</name>
    <dbReference type="NCBI Taxonomy" id="210409"/>
    <lineage>
        <taxon>Eukaryota</taxon>
        <taxon>Metazoa</taxon>
        <taxon>Ecdysozoa</taxon>
        <taxon>Arthropoda</taxon>
        <taxon>Crustacea</taxon>
        <taxon>Multicrustacea</taxon>
        <taxon>Malacostraca</taxon>
        <taxon>Eumalacostraca</taxon>
        <taxon>Eucarida</taxon>
        <taxon>Decapoda</taxon>
        <taxon>Pleocyemata</taxon>
        <taxon>Brachyura</taxon>
        <taxon>Eubrachyura</taxon>
        <taxon>Portunoidea</taxon>
        <taxon>Portunidae</taxon>
        <taxon>Portuninae</taxon>
        <taxon>Portunus</taxon>
    </lineage>
</organism>
<name>A0A5B7J2M8_PORTR</name>
<gene>
    <name evidence="2" type="ORF">E2C01_081560</name>
</gene>
<sequence>MKNQRTLKTDDDETGIGFSRFPLSSSSSSFSSLSPSSSSFSSSLCFPSRSQRLVSGSGIAFVTD</sequence>
<comment type="caution">
    <text evidence="2">The sequence shown here is derived from an EMBL/GenBank/DDBJ whole genome shotgun (WGS) entry which is preliminary data.</text>
</comment>
<reference evidence="2 3" key="1">
    <citation type="submission" date="2019-05" db="EMBL/GenBank/DDBJ databases">
        <title>Another draft genome of Portunus trituberculatus and its Hox gene families provides insights of decapod evolution.</title>
        <authorList>
            <person name="Jeong J.-H."/>
            <person name="Song I."/>
            <person name="Kim S."/>
            <person name="Choi T."/>
            <person name="Kim D."/>
            <person name="Ryu S."/>
            <person name="Kim W."/>
        </authorList>
    </citation>
    <scope>NUCLEOTIDE SEQUENCE [LARGE SCALE GENOMIC DNA]</scope>
    <source>
        <tissue evidence="2">Muscle</tissue>
    </source>
</reference>
<dbReference type="EMBL" id="VSRR010072318">
    <property type="protein sequence ID" value="MPC86724.1"/>
    <property type="molecule type" value="Genomic_DNA"/>
</dbReference>
<evidence type="ECO:0000256" key="1">
    <source>
        <dbReference type="SAM" id="MobiDB-lite"/>
    </source>
</evidence>
<proteinExistence type="predicted"/>